<evidence type="ECO:0000256" key="1">
    <source>
        <dbReference type="ARBA" id="ARBA00023002"/>
    </source>
</evidence>
<evidence type="ECO:0000313" key="4">
    <source>
        <dbReference type="EMBL" id="MEU8137283.1"/>
    </source>
</evidence>
<comment type="caution">
    <text evidence="4">The sequence shown here is derived from an EMBL/GenBank/DDBJ whole genome shotgun (WGS) entry which is preliminary data.</text>
</comment>
<dbReference type="InterPro" id="IPR011251">
    <property type="entry name" value="Luciferase-like_dom"/>
</dbReference>
<evidence type="ECO:0000313" key="5">
    <source>
        <dbReference type="Proteomes" id="UP001551482"/>
    </source>
</evidence>
<accession>A0ABV3DNF0</accession>
<dbReference type="SUPFAM" id="SSF51679">
    <property type="entry name" value="Bacterial luciferase-like"/>
    <property type="match status" value="1"/>
</dbReference>
<dbReference type="RefSeq" id="WP_358358954.1">
    <property type="nucleotide sequence ID" value="NZ_JBEZFP010000084.1"/>
</dbReference>
<proteinExistence type="predicted"/>
<evidence type="ECO:0000259" key="3">
    <source>
        <dbReference type="Pfam" id="PF00296"/>
    </source>
</evidence>
<dbReference type="Proteomes" id="UP001551482">
    <property type="component" value="Unassembled WGS sequence"/>
</dbReference>
<keyword evidence="5" id="KW-1185">Reference proteome</keyword>
<keyword evidence="2" id="KW-0503">Monooxygenase</keyword>
<dbReference type="Pfam" id="PF00296">
    <property type="entry name" value="Bac_luciferase"/>
    <property type="match status" value="1"/>
</dbReference>
<gene>
    <name evidence="4" type="ORF">AB0C36_27685</name>
</gene>
<keyword evidence="1" id="KW-0560">Oxidoreductase</keyword>
<dbReference type="EMBL" id="JBEZFP010000084">
    <property type="protein sequence ID" value="MEU8137283.1"/>
    <property type="molecule type" value="Genomic_DNA"/>
</dbReference>
<dbReference type="PANTHER" id="PTHR30137">
    <property type="entry name" value="LUCIFERASE-LIKE MONOOXYGENASE"/>
    <property type="match status" value="1"/>
</dbReference>
<dbReference type="PANTHER" id="PTHR30137:SF8">
    <property type="entry name" value="BLR5498 PROTEIN"/>
    <property type="match status" value="1"/>
</dbReference>
<sequence length="289" mass="31124">MTLPTMLPHGRDEVLQWCRAVDEGPWSSLAVPERVAYTSHSMTVQLAAAAALTERVRLWTTIVVLPSHNAVRMAKDLASVDQLSDGRLTVGVGVGGREQDYRAVSAPFTRRWQRLDDQVATMRATWAGTPPEPDLDPIGPPPVQAGGPPLVAGAIGPKATARAARWAAGIDDGTAIANPDAEALAEVATRVRAAWREAGRTDEPHLSTSIWYALGDNAETRLRTYAFDYLKIFGPEIAEAIADTATVHSPKALRTAVETVKAAGFHELFLVPTTTDPQELPRTREALGI</sequence>
<feature type="domain" description="Luciferase-like" evidence="3">
    <location>
        <begin position="12"/>
        <end position="229"/>
    </location>
</feature>
<protein>
    <submittedName>
        <fullName evidence="4">LLM class flavin-dependent oxidoreductase</fullName>
    </submittedName>
</protein>
<name>A0ABV3DNF0_9ACTN</name>
<evidence type="ECO:0000256" key="2">
    <source>
        <dbReference type="ARBA" id="ARBA00023033"/>
    </source>
</evidence>
<organism evidence="4 5">
    <name type="scientific">Streptodolium elevatio</name>
    <dbReference type="NCBI Taxonomy" id="3157996"/>
    <lineage>
        <taxon>Bacteria</taxon>
        <taxon>Bacillati</taxon>
        <taxon>Actinomycetota</taxon>
        <taxon>Actinomycetes</taxon>
        <taxon>Kitasatosporales</taxon>
        <taxon>Streptomycetaceae</taxon>
        <taxon>Streptodolium</taxon>
    </lineage>
</organism>
<dbReference type="InterPro" id="IPR036661">
    <property type="entry name" value="Luciferase-like_sf"/>
</dbReference>
<dbReference type="Gene3D" id="3.20.20.30">
    <property type="entry name" value="Luciferase-like domain"/>
    <property type="match status" value="1"/>
</dbReference>
<reference evidence="4 5" key="1">
    <citation type="submission" date="2024-06" db="EMBL/GenBank/DDBJ databases">
        <title>The Natural Products Discovery Center: Release of the First 8490 Sequenced Strains for Exploring Actinobacteria Biosynthetic Diversity.</title>
        <authorList>
            <person name="Kalkreuter E."/>
            <person name="Kautsar S.A."/>
            <person name="Yang D."/>
            <person name="Bader C.D."/>
            <person name="Teijaro C.N."/>
            <person name="Fluegel L."/>
            <person name="Davis C.M."/>
            <person name="Simpson J.R."/>
            <person name="Lauterbach L."/>
            <person name="Steele A.D."/>
            <person name="Gui C."/>
            <person name="Meng S."/>
            <person name="Li G."/>
            <person name="Viehrig K."/>
            <person name="Ye F."/>
            <person name="Su P."/>
            <person name="Kiefer A.F."/>
            <person name="Nichols A."/>
            <person name="Cepeda A.J."/>
            <person name="Yan W."/>
            <person name="Fan B."/>
            <person name="Jiang Y."/>
            <person name="Adhikari A."/>
            <person name="Zheng C.-J."/>
            <person name="Schuster L."/>
            <person name="Cowan T.M."/>
            <person name="Smanski M.J."/>
            <person name="Chevrette M.G."/>
            <person name="De Carvalho L.P.S."/>
            <person name="Shen B."/>
        </authorList>
    </citation>
    <scope>NUCLEOTIDE SEQUENCE [LARGE SCALE GENOMIC DNA]</scope>
    <source>
        <strain evidence="4 5">NPDC048946</strain>
    </source>
</reference>
<dbReference type="InterPro" id="IPR050766">
    <property type="entry name" value="Bact_Lucif_Oxidored"/>
</dbReference>